<accession>A0A6A6IPR4</accession>
<organism evidence="2 3">
    <name type="scientific">Trematosphaeria pertusa</name>
    <dbReference type="NCBI Taxonomy" id="390896"/>
    <lineage>
        <taxon>Eukaryota</taxon>
        <taxon>Fungi</taxon>
        <taxon>Dikarya</taxon>
        <taxon>Ascomycota</taxon>
        <taxon>Pezizomycotina</taxon>
        <taxon>Dothideomycetes</taxon>
        <taxon>Pleosporomycetidae</taxon>
        <taxon>Pleosporales</taxon>
        <taxon>Massarineae</taxon>
        <taxon>Trematosphaeriaceae</taxon>
        <taxon>Trematosphaeria</taxon>
    </lineage>
</organism>
<dbReference type="OrthoDB" id="3913514at2759"/>
<gene>
    <name evidence="2" type="ORF">BU26DRAFT_562140</name>
</gene>
<evidence type="ECO:0000313" key="3">
    <source>
        <dbReference type="Proteomes" id="UP000800094"/>
    </source>
</evidence>
<dbReference type="Proteomes" id="UP000800094">
    <property type="component" value="Unassembled WGS sequence"/>
</dbReference>
<dbReference type="EMBL" id="ML987192">
    <property type="protein sequence ID" value="KAF2252396.1"/>
    <property type="molecule type" value="Genomic_DNA"/>
</dbReference>
<evidence type="ECO:0000313" key="2">
    <source>
        <dbReference type="EMBL" id="KAF2252396.1"/>
    </source>
</evidence>
<reference evidence="2" key="1">
    <citation type="journal article" date="2020" name="Stud. Mycol.">
        <title>101 Dothideomycetes genomes: a test case for predicting lifestyles and emergence of pathogens.</title>
        <authorList>
            <person name="Haridas S."/>
            <person name="Albert R."/>
            <person name="Binder M."/>
            <person name="Bloem J."/>
            <person name="Labutti K."/>
            <person name="Salamov A."/>
            <person name="Andreopoulos B."/>
            <person name="Baker S."/>
            <person name="Barry K."/>
            <person name="Bills G."/>
            <person name="Bluhm B."/>
            <person name="Cannon C."/>
            <person name="Castanera R."/>
            <person name="Culley D."/>
            <person name="Daum C."/>
            <person name="Ezra D."/>
            <person name="Gonzalez J."/>
            <person name="Henrissat B."/>
            <person name="Kuo A."/>
            <person name="Liang C."/>
            <person name="Lipzen A."/>
            <person name="Lutzoni F."/>
            <person name="Magnuson J."/>
            <person name="Mondo S."/>
            <person name="Nolan M."/>
            <person name="Ohm R."/>
            <person name="Pangilinan J."/>
            <person name="Park H.-J."/>
            <person name="Ramirez L."/>
            <person name="Alfaro M."/>
            <person name="Sun H."/>
            <person name="Tritt A."/>
            <person name="Yoshinaga Y."/>
            <person name="Zwiers L.-H."/>
            <person name="Turgeon B."/>
            <person name="Goodwin S."/>
            <person name="Spatafora J."/>
            <person name="Crous P."/>
            <person name="Grigoriev I."/>
        </authorList>
    </citation>
    <scope>NUCLEOTIDE SEQUENCE</scope>
    <source>
        <strain evidence="2">CBS 122368</strain>
    </source>
</reference>
<dbReference type="AlphaFoldDB" id="A0A6A6IPR4"/>
<protein>
    <submittedName>
        <fullName evidence="2">Uncharacterized protein</fullName>
    </submittedName>
</protein>
<evidence type="ECO:0000256" key="1">
    <source>
        <dbReference type="SAM" id="MobiDB-lite"/>
    </source>
</evidence>
<dbReference type="RefSeq" id="XP_033687400.1">
    <property type="nucleotide sequence ID" value="XM_033832996.1"/>
</dbReference>
<proteinExistence type="predicted"/>
<sequence length="117" mass="13361">MATSEVDTLPVQDLKTQETELPADEVIPEQEQAATEKSTVYNDPNPTDQSGRFNKRDTVHMSLLEQGTRRKGIFTVAKGRLHSSGAYYEYQLVDANGRAYKNGEWIREKQLRMEKAR</sequence>
<dbReference type="GeneID" id="54586326"/>
<feature type="region of interest" description="Disordered" evidence="1">
    <location>
        <begin position="1"/>
        <end position="54"/>
    </location>
</feature>
<feature type="compositionally biased region" description="Polar residues" evidence="1">
    <location>
        <begin position="32"/>
        <end position="52"/>
    </location>
</feature>
<name>A0A6A6IPR4_9PLEO</name>
<keyword evidence="3" id="KW-1185">Reference proteome</keyword>